<dbReference type="InterPro" id="IPR003594">
    <property type="entry name" value="HATPase_dom"/>
</dbReference>
<dbReference type="InterPro" id="IPR035965">
    <property type="entry name" value="PAS-like_dom_sf"/>
</dbReference>
<dbReference type="InterPro" id="IPR003661">
    <property type="entry name" value="HisK_dim/P_dom"/>
</dbReference>
<dbReference type="Gene3D" id="3.30.565.10">
    <property type="entry name" value="Histidine kinase-like ATPase, C-terminal domain"/>
    <property type="match status" value="2"/>
</dbReference>
<proteinExistence type="predicted"/>
<dbReference type="PROSITE" id="PS50110">
    <property type="entry name" value="RESPONSE_REGULATORY"/>
    <property type="match status" value="2"/>
</dbReference>
<keyword evidence="5" id="KW-0418">Kinase</keyword>
<name>A0A512MD50_9BACT</name>
<dbReference type="InterPro" id="IPR004358">
    <property type="entry name" value="Sig_transdc_His_kin-like_C"/>
</dbReference>
<feature type="domain" description="Response regulatory" evidence="8">
    <location>
        <begin position="1276"/>
        <end position="1389"/>
    </location>
</feature>
<dbReference type="InterPro" id="IPR013656">
    <property type="entry name" value="PAS_4"/>
</dbReference>
<dbReference type="FunFam" id="1.10.287.130:FF:000045">
    <property type="entry name" value="Two-component system sensor histidine kinase/response regulator"/>
    <property type="match status" value="1"/>
</dbReference>
<reference evidence="11 12" key="1">
    <citation type="submission" date="2019-07" db="EMBL/GenBank/DDBJ databases">
        <title>Whole genome shotgun sequence of Brevifollis gellanilyticus NBRC 108608.</title>
        <authorList>
            <person name="Hosoyama A."/>
            <person name="Uohara A."/>
            <person name="Ohji S."/>
            <person name="Ichikawa N."/>
        </authorList>
    </citation>
    <scope>NUCLEOTIDE SEQUENCE [LARGE SCALE GENOMIC DNA]</scope>
    <source>
        <strain evidence="11 12">NBRC 108608</strain>
    </source>
</reference>
<dbReference type="InterPro" id="IPR005467">
    <property type="entry name" value="His_kinase_dom"/>
</dbReference>
<dbReference type="NCBIfam" id="TIGR00229">
    <property type="entry name" value="sensory_box"/>
    <property type="match status" value="2"/>
</dbReference>
<dbReference type="PRINTS" id="PR00344">
    <property type="entry name" value="BCTRLSENSOR"/>
</dbReference>
<dbReference type="CDD" id="cd17574">
    <property type="entry name" value="REC_OmpR"/>
    <property type="match status" value="1"/>
</dbReference>
<dbReference type="PROSITE" id="PS50113">
    <property type="entry name" value="PAC"/>
    <property type="match status" value="2"/>
</dbReference>
<evidence type="ECO:0000313" key="11">
    <source>
        <dbReference type="EMBL" id="GEP44663.1"/>
    </source>
</evidence>
<dbReference type="InterPro" id="IPR011006">
    <property type="entry name" value="CheY-like_superfamily"/>
</dbReference>
<feature type="domain" description="Response regulatory" evidence="8">
    <location>
        <begin position="632"/>
        <end position="747"/>
    </location>
</feature>
<evidence type="ECO:0000259" key="10">
    <source>
        <dbReference type="PROSITE" id="PS50113"/>
    </source>
</evidence>
<dbReference type="EMBL" id="BKAG01000033">
    <property type="protein sequence ID" value="GEP44663.1"/>
    <property type="molecule type" value="Genomic_DNA"/>
</dbReference>
<keyword evidence="3 6" id="KW-0597">Phosphoprotein</keyword>
<dbReference type="FunFam" id="3.30.565.10:FF:000006">
    <property type="entry name" value="Sensor histidine kinase WalK"/>
    <property type="match status" value="1"/>
</dbReference>
<dbReference type="InterPro" id="IPR013655">
    <property type="entry name" value="PAS_fold_3"/>
</dbReference>
<keyword evidence="4" id="KW-0808">Transferase</keyword>
<feature type="modified residue" description="4-aspartylphosphate" evidence="6">
    <location>
        <position position="1325"/>
    </location>
</feature>
<dbReference type="SUPFAM" id="SSF55874">
    <property type="entry name" value="ATPase domain of HSP90 chaperone/DNA topoisomerase II/histidine kinase"/>
    <property type="match status" value="2"/>
</dbReference>
<dbReference type="CDD" id="cd00130">
    <property type="entry name" value="PAS"/>
    <property type="match status" value="2"/>
</dbReference>
<feature type="domain" description="Histidine kinase" evidence="7">
    <location>
        <begin position="1033"/>
        <end position="1252"/>
    </location>
</feature>
<dbReference type="InterPro" id="IPR036890">
    <property type="entry name" value="HATPase_C_sf"/>
</dbReference>
<dbReference type="PANTHER" id="PTHR43547">
    <property type="entry name" value="TWO-COMPONENT HISTIDINE KINASE"/>
    <property type="match status" value="1"/>
</dbReference>
<feature type="modified residue" description="4-aspartylphosphate" evidence="6">
    <location>
        <position position="680"/>
    </location>
</feature>
<dbReference type="PROSITE" id="PS50112">
    <property type="entry name" value="PAS"/>
    <property type="match status" value="2"/>
</dbReference>
<dbReference type="InterPro" id="IPR000014">
    <property type="entry name" value="PAS"/>
</dbReference>
<dbReference type="Pfam" id="PF02518">
    <property type="entry name" value="HATPase_c"/>
    <property type="match status" value="2"/>
</dbReference>
<evidence type="ECO:0000256" key="3">
    <source>
        <dbReference type="ARBA" id="ARBA00022553"/>
    </source>
</evidence>
<protein>
    <recommendedName>
        <fullName evidence="2">histidine kinase</fullName>
        <ecNumber evidence="2">2.7.13.3</ecNumber>
    </recommendedName>
</protein>
<dbReference type="SUPFAM" id="SSF55785">
    <property type="entry name" value="PYP-like sensor domain (PAS domain)"/>
    <property type="match status" value="2"/>
</dbReference>
<feature type="domain" description="Histidine kinase" evidence="7">
    <location>
        <begin position="360"/>
        <end position="572"/>
    </location>
</feature>
<dbReference type="Pfam" id="PF08447">
    <property type="entry name" value="PAS_3"/>
    <property type="match status" value="1"/>
</dbReference>
<comment type="caution">
    <text evidence="11">The sequence shown here is derived from an EMBL/GenBank/DDBJ whole genome shotgun (WGS) entry which is preliminary data.</text>
</comment>
<dbReference type="InterPro" id="IPR001789">
    <property type="entry name" value="Sig_transdc_resp-reg_receiver"/>
</dbReference>
<gene>
    <name evidence="11" type="ORF">BGE01nite_39540</name>
</gene>
<comment type="catalytic activity">
    <reaction evidence="1">
        <text>ATP + protein L-histidine = ADP + protein N-phospho-L-histidine.</text>
        <dbReference type="EC" id="2.7.13.3"/>
    </reaction>
</comment>
<evidence type="ECO:0000313" key="12">
    <source>
        <dbReference type="Proteomes" id="UP000321577"/>
    </source>
</evidence>
<dbReference type="PANTHER" id="PTHR43547:SF2">
    <property type="entry name" value="HYBRID SIGNAL TRANSDUCTION HISTIDINE KINASE C"/>
    <property type="match status" value="1"/>
</dbReference>
<organism evidence="11 12">
    <name type="scientific">Brevifollis gellanilyticus</name>
    <dbReference type="NCBI Taxonomy" id="748831"/>
    <lineage>
        <taxon>Bacteria</taxon>
        <taxon>Pseudomonadati</taxon>
        <taxon>Verrucomicrobiota</taxon>
        <taxon>Verrucomicrobiia</taxon>
        <taxon>Verrucomicrobiales</taxon>
        <taxon>Verrucomicrobiaceae</taxon>
    </lineage>
</organism>
<accession>A0A512MD50</accession>
<dbReference type="CDD" id="cd00082">
    <property type="entry name" value="HisKA"/>
    <property type="match status" value="2"/>
</dbReference>
<dbReference type="SUPFAM" id="SSF55781">
    <property type="entry name" value="GAF domain-like"/>
    <property type="match status" value="1"/>
</dbReference>
<dbReference type="Gene3D" id="3.30.450.20">
    <property type="entry name" value="PAS domain"/>
    <property type="match status" value="3"/>
</dbReference>
<dbReference type="Gene3D" id="3.30.450.40">
    <property type="match status" value="1"/>
</dbReference>
<feature type="domain" description="PAC" evidence="10">
    <location>
        <begin position="963"/>
        <end position="1015"/>
    </location>
</feature>
<dbReference type="InterPro" id="IPR036097">
    <property type="entry name" value="HisK_dim/P_sf"/>
</dbReference>
<dbReference type="SUPFAM" id="SSF47384">
    <property type="entry name" value="Homodimeric domain of signal transducing histidine kinase"/>
    <property type="match status" value="2"/>
</dbReference>
<dbReference type="SUPFAM" id="SSF52172">
    <property type="entry name" value="CheY-like"/>
    <property type="match status" value="2"/>
</dbReference>
<feature type="domain" description="PAS" evidence="9">
    <location>
        <begin position="889"/>
        <end position="960"/>
    </location>
</feature>
<dbReference type="Gene3D" id="1.10.287.130">
    <property type="match status" value="2"/>
</dbReference>
<dbReference type="EC" id="2.7.13.3" evidence="2"/>
<dbReference type="RefSeq" id="WP_146852826.1">
    <property type="nucleotide sequence ID" value="NZ_BKAG01000033.1"/>
</dbReference>
<dbReference type="Pfam" id="PF00072">
    <property type="entry name" value="Response_reg"/>
    <property type="match status" value="2"/>
</dbReference>
<dbReference type="GO" id="GO:0000155">
    <property type="term" value="F:phosphorelay sensor kinase activity"/>
    <property type="evidence" value="ECO:0007669"/>
    <property type="project" value="InterPro"/>
</dbReference>
<dbReference type="Gene3D" id="3.40.50.2300">
    <property type="match status" value="2"/>
</dbReference>
<dbReference type="SMART" id="SM00387">
    <property type="entry name" value="HATPase_c"/>
    <property type="match status" value="2"/>
</dbReference>
<evidence type="ECO:0000256" key="2">
    <source>
        <dbReference type="ARBA" id="ARBA00012438"/>
    </source>
</evidence>
<feature type="domain" description="PAS" evidence="9">
    <location>
        <begin position="763"/>
        <end position="833"/>
    </location>
</feature>
<evidence type="ECO:0000259" key="9">
    <source>
        <dbReference type="PROSITE" id="PS50112"/>
    </source>
</evidence>
<dbReference type="Proteomes" id="UP000321577">
    <property type="component" value="Unassembled WGS sequence"/>
</dbReference>
<dbReference type="Pfam" id="PF00512">
    <property type="entry name" value="HisKA"/>
    <property type="match status" value="2"/>
</dbReference>
<evidence type="ECO:0000259" key="7">
    <source>
        <dbReference type="PROSITE" id="PS50109"/>
    </source>
</evidence>
<dbReference type="OrthoDB" id="9768069at2"/>
<evidence type="ECO:0000259" key="8">
    <source>
        <dbReference type="PROSITE" id="PS50110"/>
    </source>
</evidence>
<dbReference type="SMART" id="SM00086">
    <property type="entry name" value="PAC"/>
    <property type="match status" value="2"/>
</dbReference>
<dbReference type="SMART" id="SM00448">
    <property type="entry name" value="REC"/>
    <property type="match status" value="2"/>
</dbReference>
<evidence type="ECO:0000256" key="4">
    <source>
        <dbReference type="ARBA" id="ARBA00022679"/>
    </source>
</evidence>
<evidence type="ECO:0000256" key="1">
    <source>
        <dbReference type="ARBA" id="ARBA00000085"/>
    </source>
</evidence>
<evidence type="ECO:0000256" key="6">
    <source>
        <dbReference type="PROSITE-ProRule" id="PRU00169"/>
    </source>
</evidence>
<dbReference type="InterPro" id="IPR000700">
    <property type="entry name" value="PAS-assoc_C"/>
</dbReference>
<feature type="domain" description="PAC" evidence="10">
    <location>
        <begin position="836"/>
        <end position="888"/>
    </location>
</feature>
<dbReference type="SMART" id="SM00091">
    <property type="entry name" value="PAS"/>
    <property type="match status" value="2"/>
</dbReference>
<dbReference type="Pfam" id="PF08448">
    <property type="entry name" value="PAS_4"/>
    <property type="match status" value="1"/>
</dbReference>
<dbReference type="InterPro" id="IPR029016">
    <property type="entry name" value="GAF-like_dom_sf"/>
</dbReference>
<dbReference type="SMART" id="SM00388">
    <property type="entry name" value="HisKA"/>
    <property type="match status" value="2"/>
</dbReference>
<evidence type="ECO:0000256" key="5">
    <source>
        <dbReference type="ARBA" id="ARBA00022777"/>
    </source>
</evidence>
<dbReference type="InterPro" id="IPR001610">
    <property type="entry name" value="PAC"/>
</dbReference>
<dbReference type="PROSITE" id="PS50109">
    <property type="entry name" value="HIS_KIN"/>
    <property type="match status" value="2"/>
</dbReference>
<sequence>MTSEPATTQSADATFDAGVFFGGGEMGARTRALDWDATPMGPVEQWPAALKSTLGICLNSRFPMAVYWGEEGFLFYNDAWRPILGDKHPWALGCGAREVWPEIWQDIAPLFASVRTTREGTWRGDALLPMHRSGYTEECYFDYTFNPIMGATGVVEGILNVVQETTHRVLNDRRTRLLHALATATADAKTANQVCERAARTLQDFVHDVPFALIYLTAGKGANLAAAAGVLPESEMAPEFISLGEDQTDEMCWPLFKAMEDKLHVHLKDGAALPGGPWPEPTHTAIVVPLKKGAFEEPFGFLVAGTSPRRSLDESYESFFDLLAGSIASSIGNARAFEQEKTRAEALAELDRAKTAFFSNVSHELRTPLTLMLGPIEEELRDDPENERLELAHRNSVRLLRLVNTLLDFSRIEAGRIQAVYEPVDLAALTTELASGFRSAIEGAGLQLVVQCPPLPQLVHVDVEMWEKIVLNLLSNAFKFTFEGEIIIALRWRGDAVELVVTDTGSGIPAAELPHIFERFHRVRGTRSRTHEGTGIGLALVEELARLHGGSVSVVSQEGRGSVFTVTIRAGTAHLPADRLGAPRTLDSTATRVGSFVAEARRWHDGGGLADEADREAKDIRPAKADASQPTRILLADDNADMREYVTRLLAPHYDVTVVADGQAALEAARSQPPDLVLTDVMMPRLDGFGLLRELRADPALSTLPVILLSARAGEESRVEGMAEGADDYLVKPFSARELIARVEAHLKLARVRSRAEKAMRESEERYRGIVNQTVAGIAELDLAGRFLMVNDQYCETTGYSREELMEKGMEGITHPQDVPAYQKLLIALVEEDVPFEMEMSHVRKDGSVVWVHSSVSVIRDASGKALSVIAITIDITARRLAEDQLRESAQLLRSVNDSTSELIYMKDLGGKLTYANLATLHVLGMNEDDALRVSEPERYLDKAEVDEIMANDRRAAEGSEAISVEEVLTCADGQRRVYLSTKTPLRDASGKVIGIIGVSRDNTERKRAAEALAKAKEVAEAASRAKDDFLAALSHELRNPLNPVLLASGEMSKDTSLSAETREQLVMIHRNIQLEARLIDDLLDLTRIGRGLLRLDTAPTDAHVLLLHVEEIVRPDATLAHVELKLSLEAEEHHLLGDAARLQQVFWNLMKNAIKFSAGAGRVCVRTFNPAPGRLAITVSDMGIGIAKEALGRIFLPFEQGEVGAQHRFGGLGLGLAISKAVVDLHGGELGAESAGPGQGAIFTVELATADTTMMEAEPPAQHGPMESAPVESLTLLVVEDHEATLNILKRLLQHDGHCVRAAGNVADALALAAEHECDLVVSDLGLPDGSGLDLMRALRERHGWRGIALSGYGTDDDVRQAREAGFAAHLLKPVDMDDLRRAIREVREGATGRFTGSTAY</sequence>
<keyword evidence="12" id="KW-1185">Reference proteome</keyword>
<dbReference type="CDD" id="cd16922">
    <property type="entry name" value="HATPase_EvgS-ArcB-TorS-like"/>
    <property type="match status" value="1"/>
</dbReference>